<feature type="transmembrane region" description="Helical" evidence="1">
    <location>
        <begin position="291"/>
        <end position="309"/>
    </location>
</feature>
<organism evidence="3 4">
    <name type="scientific">Flavobacterium hercynium</name>
    <dbReference type="NCBI Taxonomy" id="387094"/>
    <lineage>
        <taxon>Bacteria</taxon>
        <taxon>Pseudomonadati</taxon>
        <taxon>Bacteroidota</taxon>
        <taxon>Flavobacteriia</taxon>
        <taxon>Flavobacteriales</taxon>
        <taxon>Flavobacteriaceae</taxon>
        <taxon>Flavobacterium</taxon>
    </lineage>
</organism>
<name>A0A226GYT7_9FLAO</name>
<evidence type="ECO:0000259" key="2">
    <source>
        <dbReference type="Pfam" id="PF07786"/>
    </source>
</evidence>
<dbReference type="OrthoDB" id="2521581at2"/>
<keyword evidence="1" id="KW-0812">Transmembrane</keyword>
<feature type="transmembrane region" description="Helical" evidence="1">
    <location>
        <begin position="124"/>
        <end position="144"/>
    </location>
</feature>
<keyword evidence="1" id="KW-1133">Transmembrane helix</keyword>
<dbReference type="Proteomes" id="UP000198345">
    <property type="component" value="Unassembled WGS sequence"/>
</dbReference>
<accession>A0A226GYT7</accession>
<feature type="transmembrane region" description="Helical" evidence="1">
    <location>
        <begin position="12"/>
        <end position="36"/>
    </location>
</feature>
<keyword evidence="1" id="KW-0472">Membrane</keyword>
<dbReference type="InterPro" id="IPR012429">
    <property type="entry name" value="HGSNAT_cat"/>
</dbReference>
<sequence>MEAVQQQKKRVLAIDIARGMSVVLMMMIHTMLIYGTIETQTKSILGEITLWLGRGTTMFLVSMGISFVLSRRQSFLAVCKRALYILAIGYGMNLLKFLVPEFIFGGLPETFVSAYGLKSGTLETGIFFLLLGDILQLAGLTLFIMGVINHYSKSKYVPLAVALLIIAVSKELSGYRIGIPGLDYCCDLLFSNQFNVYFPVFPWSAFILIGMFLGRWYKELNENQELFFKKMLWVGLAFIAVGGILNFSNPEYHFGDYYHLGPGGSILLLGTNLVLYWLINIVVQLFKENNGVFNFLIFCSKHVTSLYVIQWVLINWGMYVVGFWNQDQLAVLCLVPAVIILSISIQFAYSEIKTQLRARKTTANTNELIVNN</sequence>
<feature type="transmembrane region" description="Helical" evidence="1">
    <location>
        <begin position="48"/>
        <end position="70"/>
    </location>
</feature>
<feature type="transmembrane region" description="Helical" evidence="1">
    <location>
        <begin position="257"/>
        <end position="279"/>
    </location>
</feature>
<dbReference type="Pfam" id="PF07786">
    <property type="entry name" value="HGSNAT_cat"/>
    <property type="match status" value="1"/>
</dbReference>
<proteinExistence type="predicted"/>
<protein>
    <recommendedName>
        <fullName evidence="2">Heparan-alpha-glucosaminide N-acetyltransferase catalytic domain-containing protein</fullName>
    </recommendedName>
</protein>
<gene>
    <name evidence="3" type="ORF">B0A66_17085</name>
</gene>
<dbReference type="EMBL" id="MUGW01000037">
    <property type="protein sequence ID" value="OXA86884.1"/>
    <property type="molecule type" value="Genomic_DNA"/>
</dbReference>
<feature type="transmembrane region" description="Helical" evidence="1">
    <location>
        <begin position="196"/>
        <end position="214"/>
    </location>
</feature>
<evidence type="ECO:0000256" key="1">
    <source>
        <dbReference type="SAM" id="Phobius"/>
    </source>
</evidence>
<evidence type="ECO:0000313" key="4">
    <source>
        <dbReference type="Proteomes" id="UP000198345"/>
    </source>
</evidence>
<feature type="domain" description="Heparan-alpha-glucosaminide N-acetyltransferase catalytic" evidence="2">
    <location>
        <begin position="10"/>
        <end position="224"/>
    </location>
</feature>
<feature type="transmembrane region" description="Helical" evidence="1">
    <location>
        <begin position="329"/>
        <end position="349"/>
    </location>
</feature>
<feature type="transmembrane region" description="Helical" evidence="1">
    <location>
        <begin position="156"/>
        <end position="176"/>
    </location>
</feature>
<dbReference type="RefSeq" id="WP_089051072.1">
    <property type="nucleotide sequence ID" value="NZ_FXTV01000003.1"/>
</dbReference>
<feature type="transmembrane region" description="Helical" evidence="1">
    <location>
        <begin position="82"/>
        <end position="104"/>
    </location>
</feature>
<keyword evidence="4" id="KW-1185">Reference proteome</keyword>
<reference evidence="3 4" key="1">
    <citation type="submission" date="2016-11" db="EMBL/GenBank/DDBJ databases">
        <title>Whole genomes of Flavobacteriaceae.</title>
        <authorList>
            <person name="Stine C."/>
            <person name="Li C."/>
            <person name="Tadesse D."/>
        </authorList>
    </citation>
    <scope>NUCLEOTIDE SEQUENCE [LARGE SCALE GENOMIC DNA]</scope>
    <source>
        <strain evidence="3 4">DSM 18292</strain>
    </source>
</reference>
<dbReference type="AlphaFoldDB" id="A0A226GYT7"/>
<comment type="caution">
    <text evidence="3">The sequence shown here is derived from an EMBL/GenBank/DDBJ whole genome shotgun (WGS) entry which is preliminary data.</text>
</comment>
<evidence type="ECO:0000313" key="3">
    <source>
        <dbReference type="EMBL" id="OXA86884.1"/>
    </source>
</evidence>
<feature type="transmembrane region" description="Helical" evidence="1">
    <location>
        <begin position="226"/>
        <end position="245"/>
    </location>
</feature>